<reference evidence="1 2" key="2">
    <citation type="journal article" date="2013" name="PLoS ONE">
        <title>INDIGO - INtegrated Data Warehouse of MIcrobial GenOmes with Examples from the Red Sea Extremophiles.</title>
        <authorList>
            <person name="Alam I."/>
            <person name="Antunes A."/>
            <person name="Kamau A.A."/>
            <person name="Ba Alawi W."/>
            <person name="Kalkatawi M."/>
            <person name="Stingl U."/>
            <person name="Bajic V.B."/>
        </authorList>
    </citation>
    <scope>NUCLEOTIDE SEQUENCE [LARGE SCALE GENOMIC DNA]</scope>
    <source>
        <strain evidence="1 2">SSD-17B</strain>
    </source>
</reference>
<protein>
    <submittedName>
        <fullName evidence="1">Uncharacterized protein</fullName>
    </submittedName>
</protein>
<organism evidence="1 2">
    <name type="scientific">Haloplasma contractile SSD-17B</name>
    <dbReference type="NCBI Taxonomy" id="1033810"/>
    <lineage>
        <taxon>Bacteria</taxon>
        <taxon>Bacillati</taxon>
        <taxon>Mycoplasmatota</taxon>
        <taxon>Mollicutes</taxon>
        <taxon>Haloplasmatales</taxon>
        <taxon>Haloplasmataceae</taxon>
        <taxon>Haloplasma</taxon>
    </lineage>
</organism>
<gene>
    <name evidence="1" type="ORF">HLPCO_002723</name>
</gene>
<dbReference type="Proteomes" id="UP000005707">
    <property type="component" value="Unassembled WGS sequence"/>
</dbReference>
<proteinExistence type="predicted"/>
<reference evidence="1 2" key="1">
    <citation type="journal article" date="2011" name="J. Bacteriol.">
        <title>Genome sequence of Haloplasma contractile, an unusual contractile bacterium from a deep-sea anoxic brine lake.</title>
        <authorList>
            <person name="Antunes A."/>
            <person name="Alam I."/>
            <person name="El Dorry H."/>
            <person name="Siam R."/>
            <person name="Robertson A."/>
            <person name="Bajic V.B."/>
            <person name="Stingl U."/>
        </authorList>
    </citation>
    <scope>NUCLEOTIDE SEQUENCE [LARGE SCALE GENOMIC DNA]</scope>
    <source>
        <strain evidence="1 2">SSD-17B</strain>
    </source>
</reference>
<keyword evidence="2" id="KW-1185">Reference proteome</keyword>
<name>U2E7V9_9MOLU</name>
<sequence>MFKYRFRWLGRTLFKFRILNSCYYVEDGIIMKRQRRINLYR</sequence>
<dbReference type="AlphaFoldDB" id="U2E7V9"/>
<dbReference type="EMBL" id="AFNU02000013">
    <property type="protein sequence ID" value="ERJ11283.1"/>
    <property type="molecule type" value="Genomic_DNA"/>
</dbReference>
<accession>U2E7V9</accession>
<evidence type="ECO:0000313" key="2">
    <source>
        <dbReference type="Proteomes" id="UP000005707"/>
    </source>
</evidence>
<comment type="caution">
    <text evidence="1">The sequence shown here is derived from an EMBL/GenBank/DDBJ whole genome shotgun (WGS) entry which is preliminary data.</text>
</comment>
<dbReference type="InParanoid" id="U2E7V9"/>
<dbReference type="RefSeq" id="WP_008826549.1">
    <property type="nucleotide sequence ID" value="NZ_AFNU02000013.1"/>
</dbReference>
<evidence type="ECO:0000313" key="1">
    <source>
        <dbReference type="EMBL" id="ERJ11283.1"/>
    </source>
</evidence>